<evidence type="ECO:0000259" key="1">
    <source>
        <dbReference type="SMART" id="SM00849"/>
    </source>
</evidence>
<gene>
    <name evidence="2" type="ORF">SAMN05421806_10167</name>
</gene>
<dbReference type="InterPro" id="IPR036866">
    <property type="entry name" value="RibonucZ/Hydroxyglut_hydro"/>
</dbReference>
<dbReference type="Proteomes" id="UP000199155">
    <property type="component" value="Unassembled WGS sequence"/>
</dbReference>
<dbReference type="OrthoDB" id="3813329at2"/>
<reference evidence="2 3" key="1">
    <citation type="submission" date="2016-10" db="EMBL/GenBank/DDBJ databases">
        <authorList>
            <person name="de Groot N.N."/>
        </authorList>
    </citation>
    <scope>NUCLEOTIDE SEQUENCE [LARGE SCALE GENOMIC DNA]</scope>
    <source>
        <strain evidence="2 3">CGMCC 4.5727</strain>
    </source>
</reference>
<name>A0A1G8T7T3_9ACTN</name>
<accession>A0A1G8T7T3</accession>
<dbReference type="RefSeq" id="WP_093606591.1">
    <property type="nucleotide sequence ID" value="NZ_FNFF01000001.1"/>
</dbReference>
<feature type="domain" description="Metallo-beta-lactamase" evidence="1">
    <location>
        <begin position="18"/>
        <end position="208"/>
    </location>
</feature>
<dbReference type="Gene3D" id="3.60.15.10">
    <property type="entry name" value="Ribonuclease Z/Hydroxyacylglutathione hydrolase-like"/>
    <property type="match status" value="1"/>
</dbReference>
<dbReference type="PANTHER" id="PTHR42951">
    <property type="entry name" value="METALLO-BETA-LACTAMASE DOMAIN-CONTAINING"/>
    <property type="match status" value="1"/>
</dbReference>
<dbReference type="Pfam" id="PF00753">
    <property type="entry name" value="Lactamase_B"/>
    <property type="match status" value="1"/>
</dbReference>
<evidence type="ECO:0000313" key="3">
    <source>
        <dbReference type="Proteomes" id="UP000199155"/>
    </source>
</evidence>
<dbReference type="PANTHER" id="PTHR42951:SF22">
    <property type="entry name" value="METALLO BETA-LACTAMASE SUPERFAMILY LIPOPROTEIN"/>
    <property type="match status" value="1"/>
</dbReference>
<evidence type="ECO:0000313" key="2">
    <source>
        <dbReference type="EMBL" id="SDJ36740.1"/>
    </source>
</evidence>
<protein>
    <submittedName>
        <fullName evidence="2">Glyoxylase, beta-lactamase superfamily II</fullName>
    </submittedName>
</protein>
<dbReference type="STRING" id="417292.SAMN05421806_10167"/>
<dbReference type="EMBL" id="FNFF01000001">
    <property type="protein sequence ID" value="SDJ36740.1"/>
    <property type="molecule type" value="Genomic_DNA"/>
</dbReference>
<dbReference type="InterPro" id="IPR001279">
    <property type="entry name" value="Metallo-B-lactamas"/>
</dbReference>
<proteinExistence type="predicted"/>
<dbReference type="AlphaFoldDB" id="A0A1G8T7T3"/>
<dbReference type="SUPFAM" id="SSF56281">
    <property type="entry name" value="Metallo-hydrolase/oxidoreductase"/>
    <property type="match status" value="1"/>
</dbReference>
<dbReference type="InterPro" id="IPR050855">
    <property type="entry name" value="NDM-1-like"/>
</dbReference>
<sequence>MLTRVAEGVQVHRSPLLRNNSVVVQGASGVLLVDAGITGAEMACLAEDLRAAGQRVVAGFSTHPDWDHVLWHPAFGQVPRYGTAGCAAFLDTFLSQADWQDRVAEGLPPEIAGETPLDGYGQITGLPEGATHVPWDGPRVRVVEHPAHSPGHAALVVEDSAVLIAGDMLSDLFVPMLDDSDDPVEEYLAGLRLVEEAAHGTTVVVPGHGSVAEGTDRIRTRIAQDRAYLHALRDGREPEGDPRLGASVEPGWEWVNSIHEGQVETLARKNK</sequence>
<dbReference type="SMART" id="SM00849">
    <property type="entry name" value="Lactamase_B"/>
    <property type="match status" value="1"/>
</dbReference>
<keyword evidence="3" id="KW-1185">Reference proteome</keyword>
<organism evidence="2 3">
    <name type="scientific">Streptomyces indicus</name>
    <dbReference type="NCBI Taxonomy" id="417292"/>
    <lineage>
        <taxon>Bacteria</taxon>
        <taxon>Bacillati</taxon>
        <taxon>Actinomycetota</taxon>
        <taxon>Actinomycetes</taxon>
        <taxon>Kitasatosporales</taxon>
        <taxon>Streptomycetaceae</taxon>
        <taxon>Streptomyces</taxon>
    </lineage>
</organism>